<dbReference type="EMBL" id="JAVRIE010000001">
    <property type="protein sequence ID" value="MDT0581041.1"/>
    <property type="molecule type" value="Genomic_DNA"/>
</dbReference>
<feature type="signal peptide" evidence="1">
    <location>
        <begin position="1"/>
        <end position="21"/>
    </location>
</feature>
<keyword evidence="1" id="KW-0732">Signal</keyword>
<name>A0AAW8QVJ4_9ALTE</name>
<dbReference type="RefSeq" id="WP_311359856.1">
    <property type="nucleotide sequence ID" value="NZ_JAVRIE010000001.1"/>
</dbReference>
<sequence length="216" mass="23970">MNKTKHIFCVALLFSVSQAISANSPQQTFPETLSKQGSPVEALEFHAEDMQYKQLEAQAKQRIKLFSTKLKSALVGAIQEDGFKHAVSVCKDQAPAIAQELSNDGWTISRTSMKVRNAENAANDWEQTMLEKFEQRYKAGELASNLHTSTLENESYKYMQAIPTGELCLACHGKSVDPSLLQHIQTNYPSDKATGFTLKDIRGAFVVTSPVLKNLD</sequence>
<accession>A0AAW8QVJ4</accession>
<gene>
    <name evidence="3" type="ORF">RM544_00660</name>
</gene>
<proteinExistence type="predicted"/>
<keyword evidence="4" id="KW-1185">Reference proteome</keyword>
<reference evidence="3 4" key="1">
    <citation type="submission" date="2023-09" db="EMBL/GenBank/DDBJ databases">
        <authorList>
            <person name="Rey-Velasco X."/>
        </authorList>
    </citation>
    <scope>NUCLEOTIDE SEQUENCE [LARGE SCALE GENOMIC DNA]</scope>
    <source>
        <strain evidence="3 4">W409</strain>
    </source>
</reference>
<evidence type="ECO:0000313" key="4">
    <source>
        <dbReference type="Proteomes" id="UP001249020"/>
    </source>
</evidence>
<feature type="domain" description="Tll0287-like" evidence="2">
    <location>
        <begin position="54"/>
        <end position="210"/>
    </location>
</feature>
<protein>
    <submittedName>
        <fullName evidence="3">DUF3365 domain-containing protein</fullName>
    </submittedName>
</protein>
<dbReference type="InterPro" id="IPR021796">
    <property type="entry name" value="Tll0287-like_dom"/>
</dbReference>
<evidence type="ECO:0000256" key="1">
    <source>
        <dbReference type="SAM" id="SignalP"/>
    </source>
</evidence>
<evidence type="ECO:0000259" key="2">
    <source>
        <dbReference type="Pfam" id="PF11845"/>
    </source>
</evidence>
<dbReference type="Proteomes" id="UP001249020">
    <property type="component" value="Unassembled WGS sequence"/>
</dbReference>
<comment type="caution">
    <text evidence="3">The sequence shown here is derived from an EMBL/GenBank/DDBJ whole genome shotgun (WGS) entry which is preliminary data.</text>
</comment>
<dbReference type="AlphaFoldDB" id="A0AAW8QVJ4"/>
<feature type="chain" id="PRO_5043745830" evidence="1">
    <location>
        <begin position="22"/>
        <end position="216"/>
    </location>
</feature>
<dbReference type="Pfam" id="PF11845">
    <property type="entry name" value="Tll0287-like"/>
    <property type="match status" value="1"/>
</dbReference>
<evidence type="ECO:0000313" key="3">
    <source>
        <dbReference type="EMBL" id="MDT0581041.1"/>
    </source>
</evidence>
<organism evidence="3 4">
    <name type="scientific">Brumicola blandensis</name>
    <dbReference type="NCBI Taxonomy" id="3075611"/>
    <lineage>
        <taxon>Bacteria</taxon>
        <taxon>Pseudomonadati</taxon>
        <taxon>Pseudomonadota</taxon>
        <taxon>Gammaproteobacteria</taxon>
        <taxon>Alteromonadales</taxon>
        <taxon>Alteromonadaceae</taxon>
        <taxon>Brumicola</taxon>
    </lineage>
</organism>